<accession>A0A1V1WBG9</accession>
<reference evidence="5" key="1">
    <citation type="journal article" date="2016" name="Toxins">
        <title>Venom Gland Transcriptomic and Proteomic Analyses of the Enigmatic Scorpion Superstitionia donensis (Scorpiones: Superstitioniidae), with Insights on the Evolution of Its Venom Components.</title>
        <authorList>
            <person name="Santibanez-Lopez C.E."/>
            <person name="Cid-Uribe J.I."/>
            <person name="Batista C.V."/>
            <person name="Ortiz E."/>
            <person name="Possani L.D."/>
        </authorList>
    </citation>
    <scope>NUCLEOTIDE SEQUENCE</scope>
    <source>
        <strain evidence="5">Pooled</strain>
        <tissue evidence="5">Venom gland</tissue>
    </source>
</reference>
<evidence type="ECO:0000256" key="3">
    <source>
        <dbReference type="SAM" id="SignalP"/>
    </source>
</evidence>
<evidence type="ECO:0000259" key="4">
    <source>
        <dbReference type="SMART" id="SM01318"/>
    </source>
</evidence>
<dbReference type="EMBL" id="GFCD01000103">
    <property type="protein sequence ID" value="JAV45682.1"/>
    <property type="molecule type" value="Transcribed_RNA"/>
</dbReference>
<dbReference type="AlphaFoldDB" id="A0A1V1WBG9"/>
<dbReference type="SMART" id="SM01318">
    <property type="entry name" value="SVWC"/>
    <property type="match status" value="1"/>
</dbReference>
<evidence type="ECO:0000256" key="1">
    <source>
        <dbReference type="ARBA" id="ARBA00004613"/>
    </source>
</evidence>
<protein>
    <submittedName>
        <fullName evidence="5">Putative secreted protein</fullName>
    </submittedName>
</protein>
<dbReference type="Pfam" id="PF15430">
    <property type="entry name" value="SVWC"/>
    <property type="match status" value="1"/>
</dbReference>
<proteinExistence type="predicted"/>
<sequence>MTLLNLVLICMYFIVTNAYMYYDPQELGSVDCTDRRNGVHHPVGEQWYIDELCESNTCKQFKDLSLAIITSGCGVVEPGPGCKLVRGTGSYPDCCLDEVC</sequence>
<dbReference type="GO" id="GO:0005576">
    <property type="term" value="C:extracellular region"/>
    <property type="evidence" value="ECO:0007669"/>
    <property type="project" value="UniProtKB-SubCell"/>
</dbReference>
<keyword evidence="2" id="KW-0964">Secreted</keyword>
<dbReference type="InterPro" id="IPR029277">
    <property type="entry name" value="SVWC_dom"/>
</dbReference>
<feature type="domain" description="Single" evidence="4">
    <location>
        <begin position="32"/>
        <end position="100"/>
    </location>
</feature>
<name>A0A1V1WBG9_9SCOR</name>
<evidence type="ECO:0000256" key="2">
    <source>
        <dbReference type="ARBA" id="ARBA00022525"/>
    </source>
</evidence>
<evidence type="ECO:0000313" key="5">
    <source>
        <dbReference type="EMBL" id="JAV45682.1"/>
    </source>
</evidence>
<keyword evidence="3" id="KW-0732">Signal</keyword>
<comment type="subcellular location">
    <subcellularLocation>
        <location evidence="1">Secreted</location>
    </subcellularLocation>
</comment>
<organism evidence="5">
    <name type="scientific">Superstitionia donensis</name>
    <dbReference type="NCBI Taxonomy" id="311983"/>
    <lineage>
        <taxon>Eukaryota</taxon>
        <taxon>Metazoa</taxon>
        <taxon>Ecdysozoa</taxon>
        <taxon>Arthropoda</taxon>
        <taxon>Chelicerata</taxon>
        <taxon>Arachnida</taxon>
        <taxon>Scorpiones</taxon>
        <taxon>Iurida</taxon>
        <taxon>Chactoidea</taxon>
        <taxon>Superstitionidae</taxon>
        <taxon>Superstitionia</taxon>
    </lineage>
</organism>
<feature type="chain" id="PRO_5013002308" evidence="3">
    <location>
        <begin position="19"/>
        <end position="100"/>
    </location>
</feature>
<feature type="signal peptide" evidence="3">
    <location>
        <begin position="1"/>
        <end position="18"/>
    </location>
</feature>